<dbReference type="PANTHER" id="PTHR43283">
    <property type="entry name" value="BETA-LACTAMASE-RELATED"/>
    <property type="match status" value="1"/>
</dbReference>
<sequence>MTAVFVLTSTTTAAAATPDEGRFDGPRTALSPTAGALAHAKPKDAGVDPRPIRQAERRLAELTASDAVDGHPMYSGATGLLAHDGKVVGKFSAGGAVRFDRDGNELPPNQQVRMRENTIFDMASVTKLFTSVAVMQLVERGDVELSAPVARYLPAFGSNGKDSITVEQLLTHTSGLQATMPLWEDYPDRTSRIGAVLSAEPVNEPGTEYEYSDLNLITLGELVGKLTGKRLDHYVHDNITAPLGMTDTGFNPPASERDRIAATEYQSEPDRGMIRGVVHDENAWSLDGVAGHAGIFSTVRDMGVLGQALLNGGVYGGERILKERSVRDMLTNRNQEFPDHAHGLGFELDQDWYMGELSSPVTAGHTGYTGTSFVIDPDSQSMAILLTNRVHPTREWGSINDAREGWATAMSRALKAKPNAGGGSWFRTPGQDDKPENGNGGGKSGNGGGGKSGNGGGGKSGNGGGAGNPAGSGDDAKSDNGGLRPKPVSHRPGS</sequence>
<evidence type="ECO:0000259" key="3">
    <source>
        <dbReference type="Pfam" id="PF00144"/>
    </source>
</evidence>
<dbReference type="InterPro" id="IPR001466">
    <property type="entry name" value="Beta-lactam-related"/>
</dbReference>
<evidence type="ECO:0000313" key="4">
    <source>
        <dbReference type="EMBL" id="MBB3663273.1"/>
    </source>
</evidence>
<dbReference type="EMBL" id="JACIBS010000001">
    <property type="protein sequence ID" value="MBB3663273.1"/>
    <property type="molecule type" value="Genomic_DNA"/>
</dbReference>
<dbReference type="Pfam" id="PF00144">
    <property type="entry name" value="Beta-lactamase"/>
    <property type="match status" value="1"/>
</dbReference>
<dbReference type="InterPro" id="IPR012338">
    <property type="entry name" value="Beta-lactam/transpept-like"/>
</dbReference>
<dbReference type="PANTHER" id="PTHR43283:SF11">
    <property type="entry name" value="BETA-LACTAMASE-RELATED DOMAIN-CONTAINING PROTEIN"/>
    <property type="match status" value="1"/>
</dbReference>
<dbReference type="Gene3D" id="3.40.710.10">
    <property type="entry name" value="DD-peptidase/beta-lactamase superfamily"/>
    <property type="match status" value="1"/>
</dbReference>
<dbReference type="Proteomes" id="UP000564573">
    <property type="component" value="Unassembled WGS sequence"/>
</dbReference>
<evidence type="ECO:0000313" key="5">
    <source>
        <dbReference type="Proteomes" id="UP000564573"/>
    </source>
</evidence>
<dbReference type="GO" id="GO:0016787">
    <property type="term" value="F:hydrolase activity"/>
    <property type="evidence" value="ECO:0007669"/>
    <property type="project" value="UniProtKB-KW"/>
</dbReference>
<comment type="caution">
    <text evidence="4">The sequence shown here is derived from an EMBL/GenBank/DDBJ whole genome shotgun (WGS) entry which is preliminary data.</text>
</comment>
<dbReference type="InterPro" id="IPR050789">
    <property type="entry name" value="Diverse_Enzym_Activities"/>
</dbReference>
<protein>
    <submittedName>
        <fullName evidence="4">CubicO group peptidase (Beta-lactamase class C family)</fullName>
    </submittedName>
</protein>
<keyword evidence="5" id="KW-1185">Reference proteome</keyword>
<feature type="domain" description="Beta-lactamase-related" evidence="3">
    <location>
        <begin position="81"/>
        <end position="400"/>
    </location>
</feature>
<keyword evidence="1" id="KW-0378">Hydrolase</keyword>
<dbReference type="SUPFAM" id="SSF56601">
    <property type="entry name" value="beta-lactamase/transpeptidase-like"/>
    <property type="match status" value="1"/>
</dbReference>
<dbReference type="RefSeq" id="WP_183782289.1">
    <property type="nucleotide sequence ID" value="NZ_JACIBS010000001.1"/>
</dbReference>
<feature type="region of interest" description="Disordered" evidence="2">
    <location>
        <begin position="416"/>
        <end position="494"/>
    </location>
</feature>
<evidence type="ECO:0000256" key="2">
    <source>
        <dbReference type="SAM" id="MobiDB-lite"/>
    </source>
</evidence>
<proteinExistence type="predicted"/>
<accession>A0A839XRL9</accession>
<feature type="compositionally biased region" description="Gly residues" evidence="2">
    <location>
        <begin position="438"/>
        <end position="470"/>
    </location>
</feature>
<reference evidence="4 5" key="1">
    <citation type="submission" date="2020-08" db="EMBL/GenBank/DDBJ databases">
        <title>Sequencing the genomes of 1000 actinobacteria strains.</title>
        <authorList>
            <person name="Klenk H.-P."/>
        </authorList>
    </citation>
    <scope>NUCLEOTIDE SEQUENCE [LARGE SCALE GENOMIC DNA]</scope>
    <source>
        <strain evidence="4 5">DSM 45267</strain>
    </source>
</reference>
<dbReference type="AlphaFoldDB" id="A0A839XRL9"/>
<gene>
    <name evidence="4" type="ORF">FB384_002177</name>
</gene>
<name>A0A839XRL9_9PSEU</name>
<evidence type="ECO:0000256" key="1">
    <source>
        <dbReference type="ARBA" id="ARBA00022801"/>
    </source>
</evidence>
<organism evidence="4 5">
    <name type="scientific">Prauserella sediminis</name>
    <dbReference type="NCBI Taxonomy" id="577680"/>
    <lineage>
        <taxon>Bacteria</taxon>
        <taxon>Bacillati</taxon>
        <taxon>Actinomycetota</taxon>
        <taxon>Actinomycetes</taxon>
        <taxon>Pseudonocardiales</taxon>
        <taxon>Pseudonocardiaceae</taxon>
        <taxon>Prauserella</taxon>
        <taxon>Prauserella salsuginis group</taxon>
    </lineage>
</organism>